<evidence type="ECO:0000313" key="3">
    <source>
        <dbReference type="Proteomes" id="UP001054252"/>
    </source>
</evidence>
<reference evidence="2 3" key="1">
    <citation type="journal article" date="2021" name="Commun. Biol.">
        <title>The genome of Shorea leprosula (Dipterocarpaceae) highlights the ecological relevance of drought in aseasonal tropical rainforests.</title>
        <authorList>
            <person name="Ng K.K.S."/>
            <person name="Kobayashi M.J."/>
            <person name="Fawcett J.A."/>
            <person name="Hatakeyama M."/>
            <person name="Paape T."/>
            <person name="Ng C.H."/>
            <person name="Ang C.C."/>
            <person name="Tnah L.H."/>
            <person name="Lee C.T."/>
            <person name="Nishiyama T."/>
            <person name="Sese J."/>
            <person name="O'Brien M.J."/>
            <person name="Copetti D."/>
            <person name="Mohd Noor M.I."/>
            <person name="Ong R.C."/>
            <person name="Putra M."/>
            <person name="Sireger I.Z."/>
            <person name="Indrioko S."/>
            <person name="Kosugi Y."/>
            <person name="Izuno A."/>
            <person name="Isagi Y."/>
            <person name="Lee S.L."/>
            <person name="Shimizu K.K."/>
        </authorList>
    </citation>
    <scope>NUCLEOTIDE SEQUENCE [LARGE SCALE GENOMIC DNA]</scope>
    <source>
        <strain evidence="2">214</strain>
    </source>
</reference>
<accession>A0AAV5JFY6</accession>
<keyword evidence="1" id="KW-0732">Signal</keyword>
<dbReference type="Proteomes" id="UP001054252">
    <property type="component" value="Unassembled WGS sequence"/>
</dbReference>
<evidence type="ECO:0000313" key="2">
    <source>
        <dbReference type="EMBL" id="GKV10289.1"/>
    </source>
</evidence>
<dbReference type="AlphaFoldDB" id="A0AAV5JFY6"/>
<gene>
    <name evidence="2" type="ORF">SLEP1_g21680</name>
</gene>
<protein>
    <submittedName>
        <fullName evidence="2">Uncharacterized protein</fullName>
    </submittedName>
</protein>
<evidence type="ECO:0000256" key="1">
    <source>
        <dbReference type="SAM" id="SignalP"/>
    </source>
</evidence>
<feature type="chain" id="PRO_5043551499" evidence="1">
    <location>
        <begin position="17"/>
        <end position="84"/>
    </location>
</feature>
<comment type="caution">
    <text evidence="2">The sequence shown here is derived from an EMBL/GenBank/DDBJ whole genome shotgun (WGS) entry which is preliminary data.</text>
</comment>
<proteinExistence type="predicted"/>
<sequence>MKSLFVILCFLALVVSVEFNVVNGRALRLMETAVAGCEDGGGAGRMGSAGFAVSATNSSGSPSVIMRSLAFRLASGPSEKGPGH</sequence>
<feature type="signal peptide" evidence="1">
    <location>
        <begin position="1"/>
        <end position="16"/>
    </location>
</feature>
<name>A0AAV5JFY6_9ROSI</name>
<dbReference type="EMBL" id="BPVZ01000032">
    <property type="protein sequence ID" value="GKV10289.1"/>
    <property type="molecule type" value="Genomic_DNA"/>
</dbReference>
<keyword evidence="3" id="KW-1185">Reference proteome</keyword>
<organism evidence="2 3">
    <name type="scientific">Rubroshorea leprosula</name>
    <dbReference type="NCBI Taxonomy" id="152421"/>
    <lineage>
        <taxon>Eukaryota</taxon>
        <taxon>Viridiplantae</taxon>
        <taxon>Streptophyta</taxon>
        <taxon>Embryophyta</taxon>
        <taxon>Tracheophyta</taxon>
        <taxon>Spermatophyta</taxon>
        <taxon>Magnoliopsida</taxon>
        <taxon>eudicotyledons</taxon>
        <taxon>Gunneridae</taxon>
        <taxon>Pentapetalae</taxon>
        <taxon>rosids</taxon>
        <taxon>malvids</taxon>
        <taxon>Malvales</taxon>
        <taxon>Dipterocarpaceae</taxon>
        <taxon>Rubroshorea</taxon>
    </lineage>
</organism>